<gene>
    <name evidence="1" type="ORF">JOC73_000469</name>
</gene>
<evidence type="ECO:0000313" key="1">
    <source>
        <dbReference type="EMBL" id="MBM7613960.1"/>
    </source>
</evidence>
<reference evidence="1 2" key="1">
    <citation type="submission" date="2021-01" db="EMBL/GenBank/DDBJ databases">
        <title>Genomic Encyclopedia of Type Strains, Phase IV (KMG-IV): sequencing the most valuable type-strain genomes for metagenomic binning, comparative biology and taxonomic classification.</title>
        <authorList>
            <person name="Goeker M."/>
        </authorList>
    </citation>
    <scope>NUCLEOTIDE SEQUENCE [LARGE SCALE GENOMIC DNA]</scope>
    <source>
        <strain evidence="1 2">DSM 25890</strain>
    </source>
</reference>
<name>A0ABS2NM14_9FIRM</name>
<sequence>MKNHSRNWVIFLWKMGRNQEKRDFIKHDRISAVFFNKNIEEAEGQR</sequence>
<dbReference type="EMBL" id="JAFBEE010000002">
    <property type="protein sequence ID" value="MBM7613960.1"/>
    <property type="molecule type" value="Genomic_DNA"/>
</dbReference>
<keyword evidence="2" id="KW-1185">Reference proteome</keyword>
<evidence type="ECO:0000313" key="2">
    <source>
        <dbReference type="Proteomes" id="UP001314796"/>
    </source>
</evidence>
<dbReference type="Proteomes" id="UP001314796">
    <property type="component" value="Unassembled WGS sequence"/>
</dbReference>
<protein>
    <submittedName>
        <fullName evidence="1">Uncharacterized protein</fullName>
    </submittedName>
</protein>
<comment type="caution">
    <text evidence="1">The sequence shown here is derived from an EMBL/GenBank/DDBJ whole genome shotgun (WGS) entry which is preliminary data.</text>
</comment>
<accession>A0ABS2NM14</accession>
<organism evidence="1 2">
    <name type="scientific">Alkaliphilus hydrothermalis</name>
    <dbReference type="NCBI Taxonomy" id="1482730"/>
    <lineage>
        <taxon>Bacteria</taxon>
        <taxon>Bacillati</taxon>
        <taxon>Bacillota</taxon>
        <taxon>Clostridia</taxon>
        <taxon>Peptostreptococcales</taxon>
        <taxon>Natronincolaceae</taxon>
        <taxon>Alkaliphilus</taxon>
    </lineage>
</organism>
<proteinExistence type="predicted"/>